<evidence type="ECO:0000256" key="1">
    <source>
        <dbReference type="SAM" id="MobiDB-lite"/>
    </source>
</evidence>
<dbReference type="Pfam" id="PF12090">
    <property type="entry name" value="Spt20_SEP"/>
    <property type="match status" value="1"/>
</dbReference>
<feature type="compositionally biased region" description="Polar residues" evidence="1">
    <location>
        <begin position="593"/>
        <end position="613"/>
    </location>
</feature>
<feature type="compositionally biased region" description="Gly residues" evidence="1">
    <location>
        <begin position="614"/>
        <end position="629"/>
    </location>
</feature>
<feature type="compositionally biased region" description="Basic residues" evidence="1">
    <location>
        <begin position="658"/>
        <end position="667"/>
    </location>
</feature>
<feature type="compositionally biased region" description="Polar residues" evidence="1">
    <location>
        <begin position="689"/>
        <end position="707"/>
    </location>
</feature>
<accession>A0ABR4NWK4</accession>
<feature type="compositionally biased region" description="Polar residues" evidence="1">
    <location>
        <begin position="270"/>
        <end position="280"/>
    </location>
</feature>
<proteinExistence type="predicted"/>
<evidence type="ECO:0000313" key="3">
    <source>
        <dbReference type="EMBL" id="KAL3233110.1"/>
    </source>
</evidence>
<feature type="compositionally biased region" description="Polar residues" evidence="1">
    <location>
        <begin position="85"/>
        <end position="107"/>
    </location>
</feature>
<comment type="caution">
    <text evidence="3">The sequence shown here is derived from an EMBL/GenBank/DDBJ whole genome shotgun (WGS) entry which is preliminary data.</text>
</comment>
<evidence type="ECO:0000259" key="2">
    <source>
        <dbReference type="Pfam" id="PF12090"/>
    </source>
</evidence>
<dbReference type="Proteomes" id="UP001623330">
    <property type="component" value="Unassembled WGS sequence"/>
</dbReference>
<reference evidence="3 4" key="1">
    <citation type="submission" date="2024-05" db="EMBL/GenBank/DDBJ databases">
        <title>Long read based assembly of the Candida bracarensis genome reveals expanded adhesin content.</title>
        <authorList>
            <person name="Marcet-Houben M."/>
            <person name="Ksiezopolska E."/>
            <person name="Gabaldon T."/>
        </authorList>
    </citation>
    <scope>NUCLEOTIDE SEQUENCE [LARGE SCALE GENOMIC DNA]</scope>
    <source>
        <strain evidence="3 4">CBM6</strain>
    </source>
</reference>
<feature type="compositionally biased region" description="Polar residues" evidence="1">
    <location>
        <begin position="319"/>
        <end position="333"/>
    </location>
</feature>
<sequence>MSGSPGNGYDSHGMGIPVNGVTSPGSPVNIGSPMNYGASPGAGLQRAHMSGSISSPDAMNGRMGQSPGGNVSIHGHNGIPAPPHQRSTNIGNGSNVPGMTQTGQPLSQRQMLQQRMLLRQQQAQQAQHQRQIALQNYETQFNQLLMTQNTKPRRIYNFVEDPQGLLRKYEQYRPSFEFHIYENNYKICAPANTRLQQQQKNPELTSDGLILNKNNETLKEFLEHVARGRIPYAIMEVLRDCNIQFYEGNLILQVYDHTNTVDVFVKDTKNQSQNVKSPNKGQEHVGPRGSSHDESEKPVDNSIKKESTFDVKATHNEQNRTVNSQNMDNTNALGSPGPAAGSQQTEQKGEKATEPANKSSGSGTSDKKEKPMTYKRPRVYRTLLRPNDLSQYYDMMSYADHSRFSDSIYQQFESEILTITKRNLSLEVPLNPYEHRDKLESELFLEPLWDDEKQKWIHHHRSESSRKGTRGTVAHIPEHVDNEQKTSEYEQLMLIMNERTTTSTSATFAAILTKNALDKAKAASNGSGDEEDQDGVGSTGGRDKDRFTTGNKVALAAATAAASLGGANNDTNQFRRLKFIEQWKINKEKRKQQTLANNMLPTTYNTRISMTTQGGEGNTRGAGSTGGTNTGDSAKAGSKNAKAGNKRAAANASDKPSKVKKPRKTKAKAADGESAPKKKKAPAKKKQQSQHSDTAGSPNNTGTPAAS</sequence>
<feature type="region of interest" description="Disordered" evidence="1">
    <location>
        <begin position="1"/>
        <end position="110"/>
    </location>
</feature>
<feature type="compositionally biased region" description="Basic and acidic residues" evidence="1">
    <location>
        <begin position="281"/>
        <end position="318"/>
    </location>
</feature>
<name>A0ABR4NWK4_9SACH</name>
<feature type="compositionally biased region" description="Basic residues" evidence="1">
    <location>
        <begin position="677"/>
        <end position="688"/>
    </location>
</feature>
<gene>
    <name evidence="3" type="ORF">RNJ44_05026</name>
</gene>
<dbReference type="InterPro" id="IPR046468">
    <property type="entry name" value="Spt20-like_SEP"/>
</dbReference>
<keyword evidence="4" id="KW-1185">Reference proteome</keyword>
<feature type="region of interest" description="Disordered" evidence="1">
    <location>
        <begin position="592"/>
        <end position="707"/>
    </location>
</feature>
<feature type="domain" description="Spt20-like SEP" evidence="2">
    <location>
        <begin position="170"/>
        <end position="441"/>
    </location>
</feature>
<feature type="region of interest" description="Disordered" evidence="1">
    <location>
        <begin position="269"/>
        <end position="376"/>
    </location>
</feature>
<protein>
    <submittedName>
        <fullName evidence="3">Transcription factor SPT20</fullName>
    </submittedName>
</protein>
<dbReference type="InterPro" id="IPR021950">
    <property type="entry name" value="Spt20"/>
</dbReference>
<evidence type="ECO:0000313" key="4">
    <source>
        <dbReference type="Proteomes" id="UP001623330"/>
    </source>
</evidence>
<feature type="compositionally biased region" description="Low complexity" evidence="1">
    <location>
        <begin position="631"/>
        <end position="653"/>
    </location>
</feature>
<feature type="region of interest" description="Disordered" evidence="1">
    <location>
        <begin position="522"/>
        <end position="547"/>
    </location>
</feature>
<dbReference type="EMBL" id="JBEVYD010000005">
    <property type="protein sequence ID" value="KAL3233110.1"/>
    <property type="molecule type" value="Genomic_DNA"/>
</dbReference>
<dbReference type="PANTHER" id="PTHR13526:SF8">
    <property type="entry name" value="TRANSCRIPTION FACTOR SPT20 HOMOLOG"/>
    <property type="match status" value="1"/>
</dbReference>
<dbReference type="PANTHER" id="PTHR13526">
    <property type="entry name" value="TRANSCRIPTION FACTOR SPT20 HOMOLOG"/>
    <property type="match status" value="1"/>
</dbReference>
<organism evidence="3 4">
    <name type="scientific">Nakaseomyces bracarensis</name>
    <dbReference type="NCBI Taxonomy" id="273131"/>
    <lineage>
        <taxon>Eukaryota</taxon>
        <taxon>Fungi</taxon>
        <taxon>Dikarya</taxon>
        <taxon>Ascomycota</taxon>
        <taxon>Saccharomycotina</taxon>
        <taxon>Saccharomycetes</taxon>
        <taxon>Saccharomycetales</taxon>
        <taxon>Saccharomycetaceae</taxon>
        <taxon>Nakaseomyces</taxon>
    </lineage>
</organism>